<evidence type="ECO:0000259" key="10">
    <source>
        <dbReference type="Pfam" id="PF06429"/>
    </source>
</evidence>
<dbReference type="PANTHER" id="PTHR30033">
    <property type="entry name" value="FLAGELLAR HOOK-ASSOCIATED PROTEIN 1"/>
    <property type="match status" value="1"/>
</dbReference>
<comment type="similarity">
    <text evidence="3 7">Belongs to the flagella basal body rod proteins family.</text>
</comment>
<feature type="domain" description="Flagellar basal body rod protein N-terminal" evidence="9">
    <location>
        <begin position="10"/>
        <end position="37"/>
    </location>
</feature>
<dbReference type="AlphaFoldDB" id="A0A1M6LBP0"/>
<dbReference type="InterPro" id="IPR010930">
    <property type="entry name" value="Flg_bb/hook_C_dom"/>
</dbReference>
<evidence type="ECO:0000256" key="6">
    <source>
        <dbReference type="ARBA" id="ARBA00023143"/>
    </source>
</evidence>
<dbReference type="Proteomes" id="UP000183952">
    <property type="component" value="Unassembled WGS sequence"/>
</dbReference>
<dbReference type="GO" id="GO:0009424">
    <property type="term" value="C:bacterial-type flagellum hook"/>
    <property type="evidence" value="ECO:0007669"/>
    <property type="project" value="UniProtKB-UniRule"/>
</dbReference>
<keyword evidence="6 7" id="KW-0975">Bacterial flagellum</keyword>
<dbReference type="InterPro" id="IPR001444">
    <property type="entry name" value="Flag_bb_rod_N"/>
</dbReference>
<feature type="coiled-coil region" evidence="8">
    <location>
        <begin position="173"/>
        <end position="200"/>
    </location>
</feature>
<keyword evidence="8" id="KW-0175">Coiled coil</keyword>
<evidence type="ECO:0000313" key="12">
    <source>
        <dbReference type="EMBL" id="SHJ68640.1"/>
    </source>
</evidence>
<dbReference type="Pfam" id="PF00460">
    <property type="entry name" value="Flg_bb_rod"/>
    <property type="match status" value="1"/>
</dbReference>
<accession>A0A1M6LBP0</accession>
<evidence type="ECO:0000256" key="2">
    <source>
        <dbReference type="ARBA" id="ARBA00004613"/>
    </source>
</evidence>
<dbReference type="InterPro" id="IPR002371">
    <property type="entry name" value="FlgK"/>
</dbReference>
<keyword evidence="13" id="KW-1185">Reference proteome</keyword>
<evidence type="ECO:0000256" key="7">
    <source>
        <dbReference type="RuleBase" id="RU362065"/>
    </source>
</evidence>
<keyword evidence="12" id="KW-0282">Flagellum</keyword>
<evidence type="ECO:0000256" key="8">
    <source>
        <dbReference type="SAM" id="Coils"/>
    </source>
</evidence>
<protein>
    <recommendedName>
        <fullName evidence="4 7">Flagellar hook-associated protein 1</fullName>
        <shortName evidence="7">HAP1</shortName>
    </recommendedName>
</protein>
<keyword evidence="12" id="KW-0966">Cell projection</keyword>
<comment type="subcellular location">
    <subcellularLocation>
        <location evidence="1 7">Bacterial flagellum</location>
    </subcellularLocation>
    <subcellularLocation>
        <location evidence="2 7">Secreted</location>
    </subcellularLocation>
</comment>
<evidence type="ECO:0000256" key="5">
    <source>
        <dbReference type="ARBA" id="ARBA00022525"/>
    </source>
</evidence>
<proteinExistence type="inferred from homology"/>
<dbReference type="NCBIfam" id="TIGR02492">
    <property type="entry name" value="flgK_ends"/>
    <property type="match status" value="1"/>
</dbReference>
<dbReference type="Pfam" id="PF22638">
    <property type="entry name" value="FlgK_D1"/>
    <property type="match status" value="1"/>
</dbReference>
<dbReference type="RefSeq" id="WP_072902389.1">
    <property type="nucleotide sequence ID" value="NZ_FRAD01000005.1"/>
</dbReference>
<dbReference type="STRING" id="1121331.SAMN02745248_00700"/>
<evidence type="ECO:0000259" key="11">
    <source>
        <dbReference type="Pfam" id="PF22638"/>
    </source>
</evidence>
<dbReference type="InterPro" id="IPR053927">
    <property type="entry name" value="FlgK_helical"/>
</dbReference>
<name>A0A1M6LBP0_9CLOT</name>
<dbReference type="GO" id="GO:0005576">
    <property type="term" value="C:extracellular region"/>
    <property type="evidence" value="ECO:0007669"/>
    <property type="project" value="UniProtKB-SubCell"/>
</dbReference>
<keyword evidence="12" id="KW-0969">Cilium</keyword>
<evidence type="ECO:0000256" key="3">
    <source>
        <dbReference type="ARBA" id="ARBA00009677"/>
    </source>
</evidence>
<gene>
    <name evidence="7" type="primary">flgK</name>
    <name evidence="12" type="ORF">SAMN02745248_00700</name>
</gene>
<sequence length="587" mass="65586">MSGLFATFGVSTRGMSSQQKALQVTSHNIANANTEGYSRQRAELQTTKPFSMPSMHSAISPGQLGTGSQIVTISRIRDHFLDFQVRKEVTVLGTYEYRDRYLSEVESILNEPTEHGLSTMFGQFFGAWHDLSKQAENSNARTVVANQADALAKEINHTYSQLTNTKNNIHLEINQQVTNVNSMLNQIDDLNQQIMNVKIAGQEPNDLMDRRDLLIDKLSKAFNIDIDKKEFYSIDIKPGNTENVPSVGQELLVRKEPNYAVSRFSYINSIEKKEENDNTFTLTLKYSKLGNTNEQEVITIKNIAADKVDSIYKDIEQSRIIFCDEDGQAYSKEIKGEKFDSIKSQLGLFVPDNGEVKGLISIQKDIDKYQEELDKMAKGFSIAVNALYSPKEDADKTLFFVNNDGVPHDDMKINAKNIAINKELLENVMKIKAGSKYDGTASGASDGSRALAIAQIQQVLIDFSNCNSKDITDKEDFIDKILGGTEVSSELNGAIILKGNKSGTKTDAYFKDIVDQLGIQRSEAKRIVNNQNTLLSNFEERRASESGVSLDEEMTNLIQFQHCYQANAKIISIVDQLLDVVVNGLIR</sequence>
<keyword evidence="5 7" id="KW-0964">Secreted</keyword>
<dbReference type="PANTHER" id="PTHR30033:SF1">
    <property type="entry name" value="FLAGELLAR HOOK-ASSOCIATED PROTEIN 1"/>
    <property type="match status" value="1"/>
</dbReference>
<dbReference type="Pfam" id="PF06429">
    <property type="entry name" value="Flg_bbr_C"/>
    <property type="match status" value="1"/>
</dbReference>
<reference evidence="12 13" key="1">
    <citation type="submission" date="2016-11" db="EMBL/GenBank/DDBJ databases">
        <authorList>
            <person name="Jaros S."/>
            <person name="Januszkiewicz K."/>
            <person name="Wedrychowicz H."/>
        </authorList>
    </citation>
    <scope>NUCLEOTIDE SEQUENCE [LARGE SCALE GENOMIC DNA]</scope>
    <source>
        <strain evidence="12 13">DSM 3090</strain>
    </source>
</reference>
<dbReference type="GO" id="GO:0005198">
    <property type="term" value="F:structural molecule activity"/>
    <property type="evidence" value="ECO:0007669"/>
    <property type="project" value="UniProtKB-UniRule"/>
</dbReference>
<evidence type="ECO:0000256" key="4">
    <source>
        <dbReference type="ARBA" id="ARBA00016244"/>
    </source>
</evidence>
<dbReference type="GO" id="GO:0044780">
    <property type="term" value="P:bacterial-type flagellum assembly"/>
    <property type="evidence" value="ECO:0007669"/>
    <property type="project" value="InterPro"/>
</dbReference>
<organism evidence="12 13">
    <name type="scientific">Hathewaya proteolytica DSM 3090</name>
    <dbReference type="NCBI Taxonomy" id="1121331"/>
    <lineage>
        <taxon>Bacteria</taxon>
        <taxon>Bacillati</taxon>
        <taxon>Bacillota</taxon>
        <taxon>Clostridia</taxon>
        <taxon>Eubacteriales</taxon>
        <taxon>Clostridiaceae</taxon>
        <taxon>Hathewaya</taxon>
    </lineage>
</organism>
<dbReference type="EMBL" id="FRAD01000005">
    <property type="protein sequence ID" value="SHJ68640.1"/>
    <property type="molecule type" value="Genomic_DNA"/>
</dbReference>
<dbReference type="OrthoDB" id="9802553at2"/>
<dbReference type="PRINTS" id="PR01005">
    <property type="entry name" value="FLGHOOKAP1"/>
</dbReference>
<evidence type="ECO:0000256" key="1">
    <source>
        <dbReference type="ARBA" id="ARBA00004365"/>
    </source>
</evidence>
<feature type="domain" description="Flagellar hook-associated protein FlgK helical" evidence="11">
    <location>
        <begin position="102"/>
        <end position="388"/>
    </location>
</feature>
<feature type="domain" description="Flagellar basal-body/hook protein C-terminal" evidence="10">
    <location>
        <begin position="545"/>
        <end position="581"/>
    </location>
</feature>
<dbReference type="SUPFAM" id="SSF64518">
    <property type="entry name" value="Phase 1 flagellin"/>
    <property type="match status" value="1"/>
</dbReference>
<evidence type="ECO:0000259" key="9">
    <source>
        <dbReference type="Pfam" id="PF00460"/>
    </source>
</evidence>
<evidence type="ECO:0000313" key="13">
    <source>
        <dbReference type="Proteomes" id="UP000183952"/>
    </source>
</evidence>